<feature type="domain" description="GST N-terminal" evidence="1">
    <location>
        <begin position="2"/>
        <end position="81"/>
    </location>
</feature>
<accession>B8CLJ2</accession>
<protein>
    <submittedName>
        <fullName evidence="2">Glutathione S-transferase</fullName>
    </submittedName>
</protein>
<dbReference type="CDD" id="cd03196">
    <property type="entry name" value="GST_C_5"/>
    <property type="match status" value="1"/>
</dbReference>
<dbReference type="InterPro" id="IPR040079">
    <property type="entry name" value="Glutathione_S-Trfase"/>
</dbReference>
<dbReference type="GO" id="GO:0005737">
    <property type="term" value="C:cytoplasm"/>
    <property type="evidence" value="ECO:0007669"/>
    <property type="project" value="TreeGrafter"/>
</dbReference>
<dbReference type="PANTHER" id="PTHR43968:SF6">
    <property type="entry name" value="GLUTATHIONE S-TRANSFERASE OMEGA"/>
    <property type="match status" value="1"/>
</dbReference>
<dbReference type="Gene3D" id="3.40.30.10">
    <property type="entry name" value="Glutaredoxin"/>
    <property type="match status" value="1"/>
</dbReference>
<keyword evidence="3" id="KW-1185">Reference proteome</keyword>
<reference evidence="2 3" key="1">
    <citation type="journal article" date="2008" name="PLoS ONE">
        <title>Environmental adaptation: genomic analysis of the piezotolerant and psychrotolerant deep-sea iron reducing bacterium Shewanella piezotolerans WP3.</title>
        <authorList>
            <person name="Wang F."/>
            <person name="Wang J."/>
            <person name="Jian H."/>
            <person name="Zhang B."/>
            <person name="Li S."/>
            <person name="Wang F."/>
            <person name="Zeng X."/>
            <person name="Gao L."/>
            <person name="Bartlett D.H."/>
            <person name="Yu J."/>
            <person name="Hu S."/>
            <person name="Xiao X."/>
        </authorList>
    </citation>
    <scope>NUCLEOTIDE SEQUENCE [LARGE SCALE GENOMIC DNA]</scope>
    <source>
        <strain evidence="3">WP3 / JCM 13877</strain>
    </source>
</reference>
<dbReference type="Gene3D" id="1.20.1050.10">
    <property type="match status" value="1"/>
</dbReference>
<dbReference type="InterPro" id="IPR004045">
    <property type="entry name" value="Glutathione_S-Trfase_N"/>
</dbReference>
<dbReference type="SFLD" id="SFLDS00019">
    <property type="entry name" value="Glutathione_Transferase_(cytos"/>
    <property type="match status" value="1"/>
</dbReference>
<dbReference type="HOGENOM" id="CLU_090620_0_0_6"/>
<gene>
    <name evidence="2" type="ordered locus">swp_1883</name>
</gene>
<dbReference type="InterPro" id="IPR050983">
    <property type="entry name" value="GST_Omega/HSP26"/>
</dbReference>
<sequence length="218" mass="25491">MTLPTLYSFRRCPYAMRARLGIYLANRAVSLREIVLKHKPEAMLALSPKGTVPVLILQNGTVIEESFEIMCWALSQSDPNNLLLANSNKKQEAAKALIEYNDQVFKSWLDKYKYADRFPEHSQQYYRQQGELFVQQLESLLDKHPQLLDQAPCIADYAIYPFIRQFAHVDKAWFEQTDYKNVQQWLANHLQSEAFTTIMQKFPTWLESEQEFVFGGEK</sequence>
<dbReference type="eggNOG" id="COG0625">
    <property type="taxonomic scope" value="Bacteria"/>
</dbReference>
<dbReference type="PANTHER" id="PTHR43968">
    <property type="match status" value="1"/>
</dbReference>
<dbReference type="InterPro" id="IPR036282">
    <property type="entry name" value="Glutathione-S-Trfase_C_sf"/>
</dbReference>
<dbReference type="AlphaFoldDB" id="B8CLJ2"/>
<organism evidence="2 3">
    <name type="scientific">Shewanella piezotolerans (strain WP3 / JCM 13877)</name>
    <dbReference type="NCBI Taxonomy" id="225849"/>
    <lineage>
        <taxon>Bacteria</taxon>
        <taxon>Pseudomonadati</taxon>
        <taxon>Pseudomonadota</taxon>
        <taxon>Gammaproteobacteria</taxon>
        <taxon>Alteromonadales</taxon>
        <taxon>Shewanellaceae</taxon>
        <taxon>Shewanella</taxon>
    </lineage>
</organism>
<dbReference type="RefSeq" id="WP_020912019.1">
    <property type="nucleotide sequence ID" value="NC_011566.1"/>
</dbReference>
<dbReference type="OrthoDB" id="9813092at2"/>
<dbReference type="EMBL" id="CP000472">
    <property type="protein sequence ID" value="ACJ28643.1"/>
    <property type="molecule type" value="Genomic_DNA"/>
</dbReference>
<dbReference type="PROSITE" id="PS50404">
    <property type="entry name" value="GST_NTER"/>
    <property type="match status" value="1"/>
</dbReference>
<dbReference type="Pfam" id="PF13417">
    <property type="entry name" value="GST_N_3"/>
    <property type="match status" value="1"/>
</dbReference>
<dbReference type="SUPFAM" id="SSF47616">
    <property type="entry name" value="GST C-terminal domain-like"/>
    <property type="match status" value="1"/>
</dbReference>
<proteinExistence type="predicted"/>
<name>B8CLJ2_SHEPW</name>
<dbReference type="STRING" id="225849.swp_1883"/>
<dbReference type="KEGG" id="swp:swp_1883"/>
<evidence type="ECO:0000259" key="1">
    <source>
        <dbReference type="PROSITE" id="PS50404"/>
    </source>
</evidence>
<evidence type="ECO:0000313" key="2">
    <source>
        <dbReference type="EMBL" id="ACJ28643.1"/>
    </source>
</evidence>
<dbReference type="SUPFAM" id="SSF52833">
    <property type="entry name" value="Thioredoxin-like"/>
    <property type="match status" value="1"/>
</dbReference>
<dbReference type="Proteomes" id="UP000000753">
    <property type="component" value="Chromosome"/>
</dbReference>
<dbReference type="InterPro" id="IPR036249">
    <property type="entry name" value="Thioredoxin-like_sf"/>
</dbReference>
<dbReference type="CDD" id="cd03060">
    <property type="entry name" value="GST_N_Omega_like"/>
    <property type="match status" value="1"/>
</dbReference>
<evidence type="ECO:0000313" key="3">
    <source>
        <dbReference type="Proteomes" id="UP000000753"/>
    </source>
</evidence>